<dbReference type="NCBIfam" id="TIGR00757">
    <property type="entry name" value="RNaseEG"/>
    <property type="match status" value="1"/>
</dbReference>
<gene>
    <name evidence="7" type="ORF">KQI20_02200</name>
</gene>
<evidence type="ECO:0000256" key="1">
    <source>
        <dbReference type="ARBA" id="ARBA00001946"/>
    </source>
</evidence>
<comment type="caution">
    <text evidence="7">The sequence shown here is derived from an EMBL/GenBank/DDBJ whole genome shotgun (WGS) entry which is preliminary data.</text>
</comment>
<keyword evidence="2" id="KW-0479">Metal-binding</keyword>
<evidence type="ECO:0000259" key="6">
    <source>
        <dbReference type="Pfam" id="PF10150"/>
    </source>
</evidence>
<protein>
    <submittedName>
        <fullName evidence="7">Rne/Rng family ribonuclease</fullName>
    </submittedName>
</protein>
<feature type="domain" description="RNA-binding protein AU-1/Ribonuclease E/G" evidence="6">
    <location>
        <begin position="102"/>
        <end position="369"/>
    </location>
</feature>
<evidence type="ECO:0000256" key="4">
    <source>
        <dbReference type="ARBA" id="ARBA00022842"/>
    </source>
</evidence>
<evidence type="ECO:0000313" key="7">
    <source>
        <dbReference type="EMBL" id="MBU5335243.1"/>
    </source>
</evidence>
<name>A0ABS6DTS8_9FIRM</name>
<reference evidence="7 8" key="1">
    <citation type="submission" date="2021-06" db="EMBL/GenBank/DDBJ databases">
        <authorList>
            <person name="Sun Q."/>
            <person name="Li D."/>
        </authorList>
    </citation>
    <scope>NUCLEOTIDE SEQUENCE [LARGE SCALE GENOMIC DNA]</scope>
    <source>
        <strain evidence="7 8">N19</strain>
    </source>
</reference>
<keyword evidence="3" id="KW-0378">Hydrolase</keyword>
<dbReference type="CDD" id="cd04453">
    <property type="entry name" value="S1_RNase_E"/>
    <property type="match status" value="1"/>
</dbReference>
<accession>A0ABS6DTS8</accession>
<evidence type="ECO:0000256" key="2">
    <source>
        <dbReference type="ARBA" id="ARBA00022723"/>
    </source>
</evidence>
<keyword evidence="5" id="KW-0694">RNA-binding</keyword>
<evidence type="ECO:0000313" key="8">
    <source>
        <dbReference type="Proteomes" id="UP001196301"/>
    </source>
</evidence>
<dbReference type="InterPro" id="IPR019307">
    <property type="entry name" value="RNA-bd_AU-1/RNase_E/G"/>
</dbReference>
<dbReference type="PANTHER" id="PTHR30001:SF0">
    <property type="entry name" value="RIBONUCLEASE G"/>
    <property type="match status" value="1"/>
</dbReference>
<keyword evidence="4" id="KW-0460">Magnesium</keyword>
<keyword evidence="8" id="KW-1185">Reference proteome</keyword>
<organism evidence="7 8">
    <name type="scientific">Intestinibacter bartlettii</name>
    <dbReference type="NCBI Taxonomy" id="261299"/>
    <lineage>
        <taxon>Bacteria</taxon>
        <taxon>Bacillati</taxon>
        <taxon>Bacillota</taxon>
        <taxon>Clostridia</taxon>
        <taxon>Peptostreptococcales</taxon>
        <taxon>Peptostreptococcaceae</taxon>
        <taxon>Intestinibacter</taxon>
    </lineage>
</organism>
<evidence type="ECO:0000256" key="5">
    <source>
        <dbReference type="ARBA" id="ARBA00022884"/>
    </source>
</evidence>
<dbReference type="RefSeq" id="WP_216568397.1">
    <property type="nucleotide sequence ID" value="NZ_JAHLOQ010000003.1"/>
</dbReference>
<dbReference type="Proteomes" id="UP001196301">
    <property type="component" value="Unassembled WGS sequence"/>
</dbReference>
<proteinExistence type="predicted"/>
<evidence type="ECO:0000256" key="3">
    <source>
        <dbReference type="ARBA" id="ARBA00022801"/>
    </source>
</evidence>
<dbReference type="Pfam" id="PF10150">
    <property type="entry name" value="RNase_E_G"/>
    <property type="match status" value="1"/>
</dbReference>
<dbReference type="EMBL" id="JAHLOQ010000003">
    <property type="protein sequence ID" value="MBU5335243.1"/>
    <property type="molecule type" value="Genomic_DNA"/>
</dbReference>
<dbReference type="PANTHER" id="PTHR30001">
    <property type="entry name" value="RIBONUCLEASE"/>
    <property type="match status" value="1"/>
</dbReference>
<sequence>MKQIIVQSLVSSTQTAVMQDNKLVELLIENNIHKKTKSNIYRGIVKNIKPGIEAAFVDIGFEKMAYLPIKSSDNIKNGMELLVQINKEAVGTKAPKLTQEISISGRYLVLIPSNDRITISNKILEEKERFRLKKLVKSFNKDKLGIIIRTEAANCDVETLKEDFETLIQRYQEISKEFKLGIGPKLLYRELDLDTKYIKDNINEDINKIVFNDKNKYIEIKNLLSNIDKSYLDKLILEENKDVFDLYKVSKEIQKALSKKVWLKSGGYLIIEKTEALTVIDVNTGKFTGNISREETMYKTNLEACEEIARQLKIRDIAGIIIVDFIDLQKKKSKQDLLKKLEECLSRDKRKTEVLGITRLGLVEIARRREKDSIDSYYLRSCETCGNDFGQKSINYILDDLEKEVMRIKEHTDYNNILMELKPFIYNEMLDKYSNALKNIENKYGVNIEITKTTDVNQKDEKIIYK</sequence>
<dbReference type="InterPro" id="IPR004659">
    <property type="entry name" value="RNase_E/G"/>
</dbReference>
<comment type="cofactor">
    <cofactor evidence="1">
        <name>Mg(2+)</name>
        <dbReference type="ChEBI" id="CHEBI:18420"/>
    </cofactor>
</comment>